<evidence type="ECO:0000256" key="5">
    <source>
        <dbReference type="ARBA" id="ARBA00022605"/>
    </source>
</evidence>
<evidence type="ECO:0000256" key="11">
    <source>
        <dbReference type="PIRSR" id="PIRSR605856-51"/>
    </source>
</evidence>
<evidence type="ECO:0000256" key="3">
    <source>
        <dbReference type="ARBA" id="ARBA00007103"/>
    </source>
</evidence>
<dbReference type="STRING" id="115783.SAMN02745119_00931"/>
<evidence type="ECO:0000256" key="6">
    <source>
        <dbReference type="ARBA" id="ARBA00022679"/>
    </source>
</evidence>
<keyword evidence="14" id="KW-1185">Reference proteome</keyword>
<dbReference type="InterPro" id="IPR001216">
    <property type="entry name" value="P-phosphate_BS"/>
</dbReference>
<dbReference type="CDD" id="cd01561">
    <property type="entry name" value="CBS_like"/>
    <property type="match status" value="1"/>
</dbReference>
<accession>A0A1T4LKN9</accession>
<dbReference type="NCBIfam" id="TIGR01136">
    <property type="entry name" value="cysKM"/>
    <property type="match status" value="1"/>
</dbReference>
<feature type="domain" description="Tryptophan synthase beta chain-like PALP" evidence="12">
    <location>
        <begin position="7"/>
        <end position="285"/>
    </location>
</feature>
<dbReference type="EMBL" id="FUWR01000003">
    <property type="protein sequence ID" value="SJZ55117.1"/>
    <property type="molecule type" value="Genomic_DNA"/>
</dbReference>
<dbReference type="FunFam" id="3.40.50.1100:FF:000006">
    <property type="entry name" value="Cysteine synthase"/>
    <property type="match status" value="1"/>
</dbReference>
<evidence type="ECO:0000256" key="8">
    <source>
        <dbReference type="ARBA" id="ARBA00023192"/>
    </source>
</evidence>
<dbReference type="PANTHER" id="PTHR10314">
    <property type="entry name" value="CYSTATHIONINE BETA-SYNTHASE"/>
    <property type="match status" value="1"/>
</dbReference>
<dbReference type="Pfam" id="PF00291">
    <property type="entry name" value="PALP"/>
    <property type="match status" value="1"/>
</dbReference>
<dbReference type="OrthoDB" id="9815130at2"/>
<feature type="binding site" evidence="10">
    <location>
        <begin position="178"/>
        <end position="182"/>
    </location>
    <ligand>
        <name>pyridoxal 5'-phosphate</name>
        <dbReference type="ChEBI" id="CHEBI:597326"/>
    </ligand>
</feature>
<keyword evidence="8" id="KW-0198">Cysteine biosynthesis</keyword>
<dbReference type="InterPro" id="IPR036052">
    <property type="entry name" value="TrpB-like_PALP_sf"/>
</dbReference>
<dbReference type="GO" id="GO:0004124">
    <property type="term" value="F:cysteine synthase activity"/>
    <property type="evidence" value="ECO:0007669"/>
    <property type="project" value="UniProtKB-EC"/>
</dbReference>
<evidence type="ECO:0000313" key="14">
    <source>
        <dbReference type="Proteomes" id="UP000190102"/>
    </source>
</evidence>
<dbReference type="RefSeq" id="WP_078789213.1">
    <property type="nucleotide sequence ID" value="NZ_FUWR01000003.1"/>
</dbReference>
<name>A0A1T4LKN9_9BACT</name>
<feature type="modified residue" description="N6-(pyridoxal phosphate)lysine" evidence="11">
    <location>
        <position position="43"/>
    </location>
</feature>
<comment type="similarity">
    <text evidence="3">Belongs to the cysteine synthase/cystathionine beta-synthase family.</text>
</comment>
<keyword evidence="6" id="KW-0808">Transferase</keyword>
<evidence type="ECO:0000256" key="7">
    <source>
        <dbReference type="ARBA" id="ARBA00022898"/>
    </source>
</evidence>
<organism evidence="13 14">
    <name type="scientific">Trichlorobacter thiogenes</name>
    <dbReference type="NCBI Taxonomy" id="115783"/>
    <lineage>
        <taxon>Bacteria</taxon>
        <taxon>Pseudomonadati</taxon>
        <taxon>Thermodesulfobacteriota</taxon>
        <taxon>Desulfuromonadia</taxon>
        <taxon>Geobacterales</taxon>
        <taxon>Geobacteraceae</taxon>
        <taxon>Trichlorobacter</taxon>
    </lineage>
</organism>
<dbReference type="Proteomes" id="UP000190102">
    <property type="component" value="Unassembled WGS sequence"/>
</dbReference>
<dbReference type="InterPro" id="IPR050214">
    <property type="entry name" value="Cys_Synth/Cystath_Beta-Synth"/>
</dbReference>
<dbReference type="EC" id="2.5.1.47" evidence="4"/>
<gene>
    <name evidence="13" type="ORF">SAMN02745119_00931</name>
</gene>
<reference evidence="14" key="1">
    <citation type="submission" date="2017-02" db="EMBL/GenBank/DDBJ databases">
        <authorList>
            <person name="Varghese N."/>
            <person name="Submissions S."/>
        </authorList>
    </citation>
    <scope>NUCLEOTIDE SEQUENCE [LARGE SCALE GENOMIC DNA]</scope>
    <source>
        <strain evidence="14">ATCC BAA-34</strain>
    </source>
</reference>
<dbReference type="UniPathway" id="UPA00136">
    <property type="reaction ID" value="UER00200"/>
</dbReference>
<evidence type="ECO:0000256" key="10">
    <source>
        <dbReference type="PIRSR" id="PIRSR605856-50"/>
    </source>
</evidence>
<dbReference type="AlphaFoldDB" id="A0A1T4LKN9"/>
<proteinExistence type="inferred from homology"/>
<evidence type="ECO:0000256" key="1">
    <source>
        <dbReference type="ARBA" id="ARBA00001933"/>
    </source>
</evidence>
<dbReference type="InterPro" id="IPR001926">
    <property type="entry name" value="TrpB-like_PALP"/>
</dbReference>
<evidence type="ECO:0000313" key="13">
    <source>
        <dbReference type="EMBL" id="SJZ55117.1"/>
    </source>
</evidence>
<dbReference type="PROSITE" id="PS00901">
    <property type="entry name" value="CYS_SYNTHASE"/>
    <property type="match status" value="1"/>
</dbReference>
<evidence type="ECO:0000259" key="12">
    <source>
        <dbReference type="Pfam" id="PF00291"/>
    </source>
</evidence>
<evidence type="ECO:0000256" key="4">
    <source>
        <dbReference type="ARBA" id="ARBA00012681"/>
    </source>
</evidence>
<comment type="pathway">
    <text evidence="2">Amino-acid biosynthesis; L-cysteine biosynthesis; L-cysteine from L-serine: step 2/2.</text>
</comment>
<sequence length="305" mass="32466">MLGQPLLDAIGNTPLIQITAINPNPHVRILAKLEGNNPGGSIKDRPARQMILAAEASGELTADKIILEPTSGNTGIALAMIAAARGYRIKLAMPACVSVERRSILEAYGAEIVLSPGCEKTDGAIRLAHKIYGEEPGRYYMPNQYDNPNNPLAHELTTGPEILAQTGGNLTHFVAGMGTGGTLMGTAACLRKHAPTVQIIGVEPNLGHAIQGLKNMKEAIVPAIYHEEQLHRKIVIDDETAFETSRQLASHEGIFCGMSGGAAMAGAFKLAQELENGTIVVIIPDRGDRYLSTNLFKSMCANCPP</sequence>
<keyword evidence="5" id="KW-0028">Amino-acid biosynthesis</keyword>
<dbReference type="SUPFAM" id="SSF53686">
    <property type="entry name" value="Tryptophan synthase beta subunit-like PLP-dependent enzymes"/>
    <property type="match status" value="1"/>
</dbReference>
<evidence type="ECO:0000256" key="9">
    <source>
        <dbReference type="ARBA" id="ARBA00047931"/>
    </source>
</evidence>
<feature type="binding site" evidence="10">
    <location>
        <position position="259"/>
    </location>
    <ligand>
        <name>pyridoxal 5'-phosphate</name>
        <dbReference type="ChEBI" id="CHEBI:597326"/>
    </ligand>
</feature>
<feature type="binding site" evidence="10">
    <location>
        <position position="73"/>
    </location>
    <ligand>
        <name>pyridoxal 5'-phosphate</name>
        <dbReference type="ChEBI" id="CHEBI:597326"/>
    </ligand>
</feature>
<comment type="cofactor">
    <cofactor evidence="1 10">
        <name>pyridoxal 5'-phosphate</name>
        <dbReference type="ChEBI" id="CHEBI:597326"/>
    </cofactor>
</comment>
<dbReference type="GO" id="GO:0006535">
    <property type="term" value="P:cysteine biosynthetic process from serine"/>
    <property type="evidence" value="ECO:0007669"/>
    <property type="project" value="InterPro"/>
</dbReference>
<dbReference type="Gene3D" id="3.40.50.1100">
    <property type="match status" value="2"/>
</dbReference>
<protein>
    <recommendedName>
        <fullName evidence="4">cysteine synthase</fullName>
        <ecNumber evidence="4">2.5.1.47</ecNumber>
    </recommendedName>
</protein>
<keyword evidence="7 10" id="KW-0663">Pyridoxal phosphate</keyword>
<evidence type="ECO:0000256" key="2">
    <source>
        <dbReference type="ARBA" id="ARBA00004962"/>
    </source>
</evidence>
<comment type="catalytic activity">
    <reaction evidence="9">
        <text>O-acetyl-L-serine + hydrogen sulfide = L-cysteine + acetate</text>
        <dbReference type="Rhea" id="RHEA:14829"/>
        <dbReference type="ChEBI" id="CHEBI:29919"/>
        <dbReference type="ChEBI" id="CHEBI:30089"/>
        <dbReference type="ChEBI" id="CHEBI:35235"/>
        <dbReference type="ChEBI" id="CHEBI:58340"/>
        <dbReference type="EC" id="2.5.1.47"/>
    </reaction>
</comment>
<dbReference type="InterPro" id="IPR005856">
    <property type="entry name" value="Cys_synth"/>
</dbReference>